<proteinExistence type="predicted"/>
<comment type="caution">
    <text evidence="2">The sequence shown here is derived from an EMBL/GenBank/DDBJ whole genome shotgun (WGS) entry which is preliminary data.</text>
</comment>
<evidence type="ECO:0000256" key="1">
    <source>
        <dbReference type="SAM" id="MobiDB-lite"/>
    </source>
</evidence>
<dbReference type="Proteomes" id="UP000018936">
    <property type="component" value="Unassembled WGS sequence"/>
</dbReference>
<evidence type="ECO:0000313" key="3">
    <source>
        <dbReference type="Proteomes" id="UP000018936"/>
    </source>
</evidence>
<keyword evidence="3" id="KW-1185">Reference proteome</keyword>
<name>V8P2A6_OPHHA</name>
<protein>
    <submittedName>
        <fullName evidence="2">Uncharacterized protein</fullName>
    </submittedName>
</protein>
<gene>
    <name evidence="2" type="ORF">L345_05879</name>
</gene>
<dbReference type="EMBL" id="AZIM01001041">
    <property type="protein sequence ID" value="ETE68331.1"/>
    <property type="molecule type" value="Genomic_DNA"/>
</dbReference>
<accession>V8P2A6</accession>
<reference evidence="2 3" key="1">
    <citation type="journal article" date="2013" name="Proc. Natl. Acad. Sci. U.S.A.">
        <title>The king cobra genome reveals dynamic gene evolution and adaptation in the snake venom system.</title>
        <authorList>
            <person name="Vonk F.J."/>
            <person name="Casewell N.R."/>
            <person name="Henkel C.V."/>
            <person name="Heimberg A.M."/>
            <person name="Jansen H.J."/>
            <person name="McCleary R.J."/>
            <person name="Kerkkamp H.M."/>
            <person name="Vos R.A."/>
            <person name="Guerreiro I."/>
            <person name="Calvete J.J."/>
            <person name="Wuster W."/>
            <person name="Woods A.E."/>
            <person name="Logan J.M."/>
            <person name="Harrison R.A."/>
            <person name="Castoe T.A."/>
            <person name="de Koning A.P."/>
            <person name="Pollock D.D."/>
            <person name="Yandell M."/>
            <person name="Calderon D."/>
            <person name="Renjifo C."/>
            <person name="Currier R.B."/>
            <person name="Salgado D."/>
            <person name="Pla D."/>
            <person name="Sanz L."/>
            <person name="Hyder A.S."/>
            <person name="Ribeiro J.M."/>
            <person name="Arntzen J.W."/>
            <person name="van den Thillart G.E."/>
            <person name="Boetzer M."/>
            <person name="Pirovano W."/>
            <person name="Dirks R.P."/>
            <person name="Spaink H.P."/>
            <person name="Duboule D."/>
            <person name="McGlinn E."/>
            <person name="Kini R.M."/>
            <person name="Richardson M.K."/>
        </authorList>
    </citation>
    <scope>NUCLEOTIDE SEQUENCE</scope>
    <source>
        <tissue evidence="2">Blood</tissue>
    </source>
</reference>
<feature type="region of interest" description="Disordered" evidence="1">
    <location>
        <begin position="1"/>
        <end position="108"/>
    </location>
</feature>
<organism evidence="2 3">
    <name type="scientific">Ophiophagus hannah</name>
    <name type="common">King cobra</name>
    <name type="synonym">Naja hannah</name>
    <dbReference type="NCBI Taxonomy" id="8665"/>
    <lineage>
        <taxon>Eukaryota</taxon>
        <taxon>Metazoa</taxon>
        <taxon>Chordata</taxon>
        <taxon>Craniata</taxon>
        <taxon>Vertebrata</taxon>
        <taxon>Euteleostomi</taxon>
        <taxon>Lepidosauria</taxon>
        <taxon>Squamata</taxon>
        <taxon>Bifurcata</taxon>
        <taxon>Unidentata</taxon>
        <taxon>Episquamata</taxon>
        <taxon>Toxicofera</taxon>
        <taxon>Serpentes</taxon>
        <taxon>Colubroidea</taxon>
        <taxon>Elapidae</taxon>
        <taxon>Elapinae</taxon>
        <taxon>Ophiophagus</taxon>
    </lineage>
</organism>
<dbReference type="AlphaFoldDB" id="V8P2A6"/>
<feature type="non-terminal residue" evidence="2">
    <location>
        <position position="1"/>
    </location>
</feature>
<sequence>MTIRQGTQNAAGRSWGKTRAQPIVQPSGLEPRFPADKLSVFNYQAITPPLQREGGKERREGQREGGKEGRREGGRREGRNRQKTGQKDRMEERTIGRKEGRKEGNNNPPSYFLFQFPSSPAYRLLSIPAPPTLVPAETFPRICRSKRGQFLLLQLNPHHKVVVGKIKGGRGLSEKDSTFSTRLWWTLCSYSKLHSQFPFHWPPRPATLSLLSPELEHGHVWLPLAEPSLCSILLLLTLQEWPERANSNTSSAKGIQFVPEMLAEVPVALRGYSARAPAVLLQPGEEVEHHMKMLGSVTERVGRPESAGLPVDFTCQNVAKGDCVTPGTLWPSDEPVRTVIDWPHPPAIALYFFSFAAQLRRGTADSRASAILLTSAAVEACAHRTGC</sequence>
<feature type="compositionally biased region" description="Basic and acidic residues" evidence="1">
    <location>
        <begin position="53"/>
        <end position="104"/>
    </location>
</feature>
<evidence type="ECO:0000313" key="2">
    <source>
        <dbReference type="EMBL" id="ETE68331.1"/>
    </source>
</evidence>
<feature type="compositionally biased region" description="Polar residues" evidence="1">
    <location>
        <begin position="1"/>
        <end position="11"/>
    </location>
</feature>